<sequence>MISILLWLTSAKAHPVDFDSPNERPPYNREDPINEAMLIAFFVSIGIFLLFTASAIIFVVVRRKLGLSEDDLMREEENQAYLELNSDEQELFFQSKDYLQSNPYFRGELTLSQNLSIQEKGVNAFEFQKDIMLTNNDLMIINKTELNFFKTFECSTVTNLPVPMKNEVYYFESKIYSLPDPDNTVISVGLGVKPYPWFRLPGRHLHSICYDSTGYRRFNQPFKFSGEPPFPKIIEGDVIGVGYRVRSGTVFFTRNGKKVSESKLGGHIRNFKIAHQGQIYPIVGANNLCSVHVNLGQCGFVFIEGNVKSWGYAPLEGTGPAPPAYNKFNADILLERSEIDDDNDLSEREDDFPPDFWEVHGRDADGNTDVEVGSSSGLMDQDKFSYNAYSDVNSNDERITLDSLAPPNRPPSYSSEEDEDVSQDMDTTIEEGDTIFEDPLNEMEVSEEDRSSNVHVDAVLEHSESNEEVEEVVSEEEGQEVEVQEDEAEQETEEEVAGEADHDRSPDV</sequence>
<evidence type="ECO:0000256" key="1">
    <source>
        <dbReference type="ARBA" id="ARBA00004167"/>
    </source>
</evidence>
<feature type="compositionally biased region" description="Basic and acidic residues" evidence="5">
    <location>
        <begin position="448"/>
        <end position="465"/>
    </location>
</feature>
<dbReference type="GO" id="GO:0016020">
    <property type="term" value="C:membrane"/>
    <property type="evidence" value="ECO:0007669"/>
    <property type="project" value="UniProtKB-SubCell"/>
</dbReference>
<dbReference type="HOGENOM" id="CLU_016552_4_0_1"/>
<feature type="transmembrane region" description="Helical" evidence="6">
    <location>
        <begin position="37"/>
        <end position="61"/>
    </location>
</feature>
<dbReference type="SUPFAM" id="SSF49899">
    <property type="entry name" value="Concanavalin A-like lectins/glucanases"/>
    <property type="match status" value="1"/>
</dbReference>
<dbReference type="STRING" id="322104.A3GGK2"/>
<dbReference type="EMBL" id="AAVQ01000001">
    <property type="protein sequence ID" value="EAZ63535.2"/>
    <property type="molecule type" value="Genomic_DNA"/>
</dbReference>
<reference evidence="8 9" key="1">
    <citation type="journal article" date="2007" name="Nat. Biotechnol.">
        <title>Genome sequence of the lignocellulose-bioconverting and xylose-fermenting yeast Pichia stipitis.</title>
        <authorList>
            <person name="Jeffries T.W."/>
            <person name="Grigoriev I.V."/>
            <person name="Grimwood J."/>
            <person name="Laplaza J.M."/>
            <person name="Aerts A."/>
            <person name="Salamov A."/>
            <person name="Schmutz J."/>
            <person name="Lindquist E."/>
            <person name="Dehal P."/>
            <person name="Shapiro H."/>
            <person name="Jin Y.S."/>
            <person name="Passoth V."/>
            <person name="Richardson P.M."/>
        </authorList>
    </citation>
    <scope>NUCLEOTIDE SEQUENCE [LARGE SCALE GENOMIC DNA]</scope>
    <source>
        <strain evidence="9">ATCC 58785 / CBS 6054 / NBRC 10063 / NRRL Y-11545</strain>
    </source>
</reference>
<organism evidence="8 9">
    <name type="scientific">Scheffersomyces stipitis (strain ATCC 58785 / CBS 6054 / NBRC 10063 / NRRL Y-11545)</name>
    <name type="common">Yeast</name>
    <name type="synonym">Pichia stipitis</name>
    <dbReference type="NCBI Taxonomy" id="322104"/>
    <lineage>
        <taxon>Eukaryota</taxon>
        <taxon>Fungi</taxon>
        <taxon>Dikarya</taxon>
        <taxon>Ascomycota</taxon>
        <taxon>Saccharomycotina</taxon>
        <taxon>Pichiomycetes</taxon>
        <taxon>Debaryomycetaceae</taxon>
        <taxon>Scheffersomyces</taxon>
    </lineage>
</organism>
<dbReference type="eggNOG" id="KOG1477">
    <property type="taxonomic scope" value="Eukaryota"/>
</dbReference>
<dbReference type="InterPro" id="IPR003877">
    <property type="entry name" value="SPRY_dom"/>
</dbReference>
<dbReference type="InterPro" id="IPR050618">
    <property type="entry name" value="Ubq-SigPath_Reg"/>
</dbReference>
<dbReference type="KEGG" id="pic:PICST_66483"/>
<protein>
    <recommendedName>
        <fullName evidence="7">B30.2/SPRY domain-containing protein</fullName>
    </recommendedName>
</protein>
<dbReference type="RefSeq" id="XP_001387558.2">
    <property type="nucleotide sequence ID" value="XM_001387521.1"/>
</dbReference>
<dbReference type="CDD" id="cd12910">
    <property type="entry name" value="SPRY_SSH4_like"/>
    <property type="match status" value="1"/>
</dbReference>
<dbReference type="Gene3D" id="2.60.120.920">
    <property type="match status" value="1"/>
</dbReference>
<evidence type="ECO:0000256" key="4">
    <source>
        <dbReference type="ARBA" id="ARBA00023136"/>
    </source>
</evidence>
<keyword evidence="9" id="KW-1185">Reference proteome</keyword>
<dbReference type="PANTHER" id="PTHR12864">
    <property type="entry name" value="RAN BINDING PROTEIN 9-RELATED"/>
    <property type="match status" value="1"/>
</dbReference>
<keyword evidence="3 6" id="KW-1133">Transmembrane helix</keyword>
<dbReference type="InterPro" id="IPR043136">
    <property type="entry name" value="B30.2/SPRY_sf"/>
</dbReference>
<evidence type="ECO:0000256" key="3">
    <source>
        <dbReference type="ARBA" id="ARBA00022989"/>
    </source>
</evidence>
<evidence type="ECO:0000259" key="7">
    <source>
        <dbReference type="PROSITE" id="PS50188"/>
    </source>
</evidence>
<keyword evidence="2 6" id="KW-0812">Transmembrane</keyword>
<comment type="subcellular location">
    <subcellularLocation>
        <location evidence="1">Membrane</location>
        <topology evidence="1">Single-pass membrane protein</topology>
    </subcellularLocation>
</comment>
<evidence type="ECO:0000313" key="9">
    <source>
        <dbReference type="Proteomes" id="UP000002258"/>
    </source>
</evidence>
<feature type="compositionally biased region" description="Acidic residues" evidence="5">
    <location>
        <begin position="415"/>
        <end position="447"/>
    </location>
</feature>
<dbReference type="InterPro" id="IPR001870">
    <property type="entry name" value="B30.2/SPRY"/>
</dbReference>
<feature type="compositionally biased region" description="Basic and acidic residues" evidence="5">
    <location>
        <begin position="499"/>
        <end position="508"/>
    </location>
</feature>
<evidence type="ECO:0000256" key="6">
    <source>
        <dbReference type="SAM" id="Phobius"/>
    </source>
</evidence>
<name>A3GGK2_PICST</name>
<evidence type="ECO:0000313" key="8">
    <source>
        <dbReference type="EMBL" id="EAZ63535.2"/>
    </source>
</evidence>
<accession>A3GGK2</accession>
<evidence type="ECO:0000256" key="2">
    <source>
        <dbReference type="ARBA" id="ARBA00022692"/>
    </source>
</evidence>
<gene>
    <name evidence="8" type="ORF">PICST_66483</name>
</gene>
<dbReference type="SMART" id="SM00449">
    <property type="entry name" value="SPRY"/>
    <property type="match status" value="1"/>
</dbReference>
<dbReference type="OrthoDB" id="258495at2759"/>
<comment type="caution">
    <text evidence="8">The sequence shown here is derived from an EMBL/GenBank/DDBJ whole genome shotgun (WGS) entry which is preliminary data.</text>
</comment>
<proteinExistence type="predicted"/>
<dbReference type="Pfam" id="PF00622">
    <property type="entry name" value="SPRY"/>
    <property type="match status" value="1"/>
</dbReference>
<evidence type="ECO:0000256" key="5">
    <source>
        <dbReference type="SAM" id="MobiDB-lite"/>
    </source>
</evidence>
<feature type="compositionally biased region" description="Acidic residues" evidence="5">
    <location>
        <begin position="466"/>
        <end position="498"/>
    </location>
</feature>
<dbReference type="InterPro" id="IPR013320">
    <property type="entry name" value="ConA-like_dom_sf"/>
</dbReference>
<dbReference type="Proteomes" id="UP000002258">
    <property type="component" value="Chromosome 1"/>
</dbReference>
<feature type="region of interest" description="Disordered" evidence="5">
    <location>
        <begin position="399"/>
        <end position="508"/>
    </location>
</feature>
<dbReference type="FunCoup" id="A3GGK2">
    <property type="interactions" value="54"/>
</dbReference>
<dbReference type="InterPro" id="IPR035780">
    <property type="entry name" value="SPRY_Ssh4-like"/>
</dbReference>
<feature type="domain" description="B30.2/SPRY" evidence="7">
    <location>
        <begin position="100"/>
        <end position="300"/>
    </location>
</feature>
<keyword evidence="4 6" id="KW-0472">Membrane</keyword>
<dbReference type="InParanoid" id="A3GGK2"/>
<feature type="region of interest" description="Disordered" evidence="5">
    <location>
        <begin position="361"/>
        <end position="381"/>
    </location>
</feature>
<dbReference type="OMA" id="NKYELNF"/>
<dbReference type="GeneID" id="4851401"/>
<dbReference type="AlphaFoldDB" id="A3GGK2"/>
<dbReference type="PROSITE" id="PS50188">
    <property type="entry name" value="B302_SPRY"/>
    <property type="match status" value="1"/>
</dbReference>